<evidence type="ECO:0000313" key="5">
    <source>
        <dbReference type="Proteomes" id="UP000007015"/>
    </source>
</evidence>
<dbReference type="InterPro" id="IPR024788">
    <property type="entry name" value="Malectin-like_Carb-bd_dom"/>
</dbReference>
<dbReference type="EMBL" id="CM000134">
    <property type="protein sequence ID" value="EAZ08737.1"/>
    <property type="molecule type" value="Genomic_DNA"/>
</dbReference>
<protein>
    <recommendedName>
        <fullName evidence="3">Malectin-like domain-containing protein</fullName>
    </recommendedName>
</protein>
<dbReference type="AlphaFoldDB" id="A2Z076"/>
<evidence type="ECO:0000256" key="2">
    <source>
        <dbReference type="SAM" id="SignalP"/>
    </source>
</evidence>
<evidence type="ECO:0000259" key="3">
    <source>
        <dbReference type="Pfam" id="PF12819"/>
    </source>
</evidence>
<dbReference type="PANTHER" id="PTHR45631">
    <property type="entry name" value="OS07G0107800 PROTEIN-RELATED"/>
    <property type="match status" value="1"/>
</dbReference>
<proteinExistence type="predicted"/>
<evidence type="ECO:0000256" key="1">
    <source>
        <dbReference type="ARBA" id="ARBA00004167"/>
    </source>
</evidence>
<dbReference type="OMA" id="QIPRICP"/>
<gene>
    <name evidence="4" type="ORF">OsI_31007</name>
</gene>
<evidence type="ECO:0000313" key="4">
    <source>
        <dbReference type="EMBL" id="EAZ08737.1"/>
    </source>
</evidence>
<name>A2Z076_ORYSI</name>
<keyword evidence="2" id="KW-0732">Signal</keyword>
<sequence length="216" mass="23228">MALLVLVAALVLNTALHAAAQPADFLSIDCGLEANYSGYKDADTGIAYVSDEPYVDSGENHRIAADQESRWGDTNLRTLRSFPSGVRNCYALPTRAGTRYLVRLSFVHGNYDGSNADAGGGGGVGGGGWSTLSFDLYLGVDRWATVDKDYAHEAVFVAWASWAPVCLINTGSGTPFVSVVELRPLDDALYPSVMANQSMARYVRCSIGDNKEFITR</sequence>
<reference evidence="4 5" key="1">
    <citation type="journal article" date="2005" name="PLoS Biol.">
        <title>The genomes of Oryza sativa: a history of duplications.</title>
        <authorList>
            <person name="Yu J."/>
            <person name="Wang J."/>
            <person name="Lin W."/>
            <person name="Li S."/>
            <person name="Li H."/>
            <person name="Zhou J."/>
            <person name="Ni P."/>
            <person name="Dong W."/>
            <person name="Hu S."/>
            <person name="Zeng C."/>
            <person name="Zhang J."/>
            <person name="Zhang Y."/>
            <person name="Li R."/>
            <person name="Xu Z."/>
            <person name="Li S."/>
            <person name="Li X."/>
            <person name="Zheng H."/>
            <person name="Cong L."/>
            <person name="Lin L."/>
            <person name="Yin J."/>
            <person name="Geng J."/>
            <person name="Li G."/>
            <person name="Shi J."/>
            <person name="Liu J."/>
            <person name="Lv H."/>
            <person name="Li J."/>
            <person name="Wang J."/>
            <person name="Deng Y."/>
            <person name="Ran L."/>
            <person name="Shi X."/>
            <person name="Wang X."/>
            <person name="Wu Q."/>
            <person name="Li C."/>
            <person name="Ren X."/>
            <person name="Wang J."/>
            <person name="Wang X."/>
            <person name="Li D."/>
            <person name="Liu D."/>
            <person name="Zhang X."/>
            <person name="Ji Z."/>
            <person name="Zhao W."/>
            <person name="Sun Y."/>
            <person name="Zhang Z."/>
            <person name="Bao J."/>
            <person name="Han Y."/>
            <person name="Dong L."/>
            <person name="Ji J."/>
            <person name="Chen P."/>
            <person name="Wu S."/>
            <person name="Liu J."/>
            <person name="Xiao Y."/>
            <person name="Bu D."/>
            <person name="Tan J."/>
            <person name="Yang L."/>
            <person name="Ye C."/>
            <person name="Zhang J."/>
            <person name="Xu J."/>
            <person name="Zhou Y."/>
            <person name="Yu Y."/>
            <person name="Zhang B."/>
            <person name="Zhuang S."/>
            <person name="Wei H."/>
            <person name="Liu B."/>
            <person name="Lei M."/>
            <person name="Yu H."/>
            <person name="Li Y."/>
            <person name="Xu H."/>
            <person name="Wei S."/>
            <person name="He X."/>
            <person name="Fang L."/>
            <person name="Zhang Z."/>
            <person name="Zhang Y."/>
            <person name="Huang X."/>
            <person name="Su Z."/>
            <person name="Tong W."/>
            <person name="Li J."/>
            <person name="Tong Z."/>
            <person name="Li S."/>
            <person name="Ye J."/>
            <person name="Wang L."/>
            <person name="Fang L."/>
            <person name="Lei T."/>
            <person name="Chen C."/>
            <person name="Chen H."/>
            <person name="Xu Z."/>
            <person name="Li H."/>
            <person name="Huang H."/>
            <person name="Zhang F."/>
            <person name="Xu H."/>
            <person name="Li N."/>
            <person name="Zhao C."/>
            <person name="Li S."/>
            <person name="Dong L."/>
            <person name="Huang Y."/>
            <person name="Li L."/>
            <person name="Xi Y."/>
            <person name="Qi Q."/>
            <person name="Li W."/>
            <person name="Zhang B."/>
            <person name="Hu W."/>
            <person name="Zhang Y."/>
            <person name="Tian X."/>
            <person name="Jiao Y."/>
            <person name="Liang X."/>
            <person name="Jin J."/>
            <person name="Gao L."/>
            <person name="Zheng W."/>
            <person name="Hao B."/>
            <person name="Liu S."/>
            <person name="Wang W."/>
            <person name="Yuan L."/>
            <person name="Cao M."/>
            <person name="McDermott J."/>
            <person name="Samudrala R."/>
            <person name="Wang J."/>
            <person name="Wong G.K."/>
            <person name="Yang H."/>
        </authorList>
    </citation>
    <scope>NUCLEOTIDE SEQUENCE [LARGE SCALE GENOMIC DNA]</scope>
    <source>
        <strain evidence="5">cv. 93-11</strain>
    </source>
</reference>
<dbReference type="Proteomes" id="UP000007015">
    <property type="component" value="Chromosome 9"/>
</dbReference>
<dbReference type="PANTHER" id="PTHR45631:SF6">
    <property type="entry name" value="OS09G0352000 PROTEIN"/>
    <property type="match status" value="1"/>
</dbReference>
<feature type="domain" description="Malectin-like" evidence="3">
    <location>
        <begin position="28"/>
        <end position="213"/>
    </location>
</feature>
<keyword evidence="5" id="KW-1185">Reference proteome</keyword>
<dbReference type="GO" id="GO:0016020">
    <property type="term" value="C:membrane"/>
    <property type="evidence" value="ECO:0007669"/>
    <property type="project" value="UniProtKB-SubCell"/>
</dbReference>
<dbReference type="HOGENOM" id="CLU_000288_41_0_1"/>
<dbReference type="STRING" id="39946.A2Z076"/>
<dbReference type="Pfam" id="PF12819">
    <property type="entry name" value="Malectin_like"/>
    <property type="match status" value="1"/>
</dbReference>
<feature type="signal peptide" evidence="2">
    <location>
        <begin position="1"/>
        <end position="20"/>
    </location>
</feature>
<organism evidence="4 5">
    <name type="scientific">Oryza sativa subsp. indica</name>
    <name type="common">Rice</name>
    <dbReference type="NCBI Taxonomy" id="39946"/>
    <lineage>
        <taxon>Eukaryota</taxon>
        <taxon>Viridiplantae</taxon>
        <taxon>Streptophyta</taxon>
        <taxon>Embryophyta</taxon>
        <taxon>Tracheophyta</taxon>
        <taxon>Spermatophyta</taxon>
        <taxon>Magnoliopsida</taxon>
        <taxon>Liliopsida</taxon>
        <taxon>Poales</taxon>
        <taxon>Poaceae</taxon>
        <taxon>BOP clade</taxon>
        <taxon>Oryzoideae</taxon>
        <taxon>Oryzeae</taxon>
        <taxon>Oryzinae</taxon>
        <taxon>Oryza</taxon>
        <taxon>Oryza sativa</taxon>
    </lineage>
</organism>
<dbReference type="Gramene" id="BGIOSGA030572-TA">
    <property type="protein sequence ID" value="BGIOSGA030572-PA"/>
    <property type="gene ID" value="BGIOSGA030572"/>
</dbReference>
<comment type="subcellular location">
    <subcellularLocation>
        <location evidence="1">Membrane</location>
        <topology evidence="1">Single-pass membrane protein</topology>
    </subcellularLocation>
</comment>
<accession>A2Z076</accession>
<feature type="chain" id="PRO_5002649238" description="Malectin-like domain-containing protein" evidence="2">
    <location>
        <begin position="21"/>
        <end position="216"/>
    </location>
</feature>